<evidence type="ECO:0000313" key="2">
    <source>
        <dbReference type="Proteomes" id="UP001497535"/>
    </source>
</evidence>
<keyword evidence="2" id="KW-1185">Reference proteome</keyword>
<gene>
    <name evidence="1" type="ORF">MENTE1834_LOCUS47027</name>
</gene>
<evidence type="ECO:0000313" key="1">
    <source>
        <dbReference type="EMBL" id="CAK5121440.1"/>
    </source>
</evidence>
<comment type="caution">
    <text evidence="1">The sequence shown here is derived from an EMBL/GenBank/DDBJ whole genome shotgun (WGS) entry which is preliminary data.</text>
</comment>
<organism evidence="1 2">
    <name type="scientific">Meloidogyne enterolobii</name>
    <name type="common">Root-knot nematode worm</name>
    <name type="synonym">Meloidogyne mayaguensis</name>
    <dbReference type="NCBI Taxonomy" id="390850"/>
    <lineage>
        <taxon>Eukaryota</taxon>
        <taxon>Metazoa</taxon>
        <taxon>Ecdysozoa</taxon>
        <taxon>Nematoda</taxon>
        <taxon>Chromadorea</taxon>
        <taxon>Rhabditida</taxon>
        <taxon>Tylenchina</taxon>
        <taxon>Tylenchomorpha</taxon>
        <taxon>Tylenchoidea</taxon>
        <taxon>Meloidogynidae</taxon>
        <taxon>Meloidogyninae</taxon>
        <taxon>Meloidogyne</taxon>
    </lineage>
</organism>
<dbReference type="EMBL" id="CAVMJV010000181">
    <property type="protein sequence ID" value="CAK5121440.1"/>
    <property type="molecule type" value="Genomic_DNA"/>
</dbReference>
<proteinExistence type="predicted"/>
<protein>
    <submittedName>
        <fullName evidence="1">Uncharacterized protein</fullName>
    </submittedName>
</protein>
<dbReference type="Proteomes" id="UP001497535">
    <property type="component" value="Unassembled WGS sequence"/>
</dbReference>
<accession>A0ACB1B450</accession>
<reference evidence="1" key="1">
    <citation type="submission" date="2023-11" db="EMBL/GenBank/DDBJ databases">
        <authorList>
            <person name="Poullet M."/>
        </authorList>
    </citation>
    <scope>NUCLEOTIDE SEQUENCE</scope>
    <source>
        <strain evidence="1">E1834</strain>
    </source>
</reference>
<name>A0ACB1B450_MELEN</name>
<sequence length="340" mass="39600">MEEEELPRSSSATSRPGTPTIWDQFRVLGEQYSGADDQIALATERRDSLDDILIKMDTLEKQQILPVVEKHEVIIEELDKEKDEEIEDQEEERKEDEEERKEEEEEEKAETGKGLENEKDTTTLGDETGLAEEKTEGDVKKEKEVKEGKIKLEENIKKGIEILPKIEKDEEQGKLATKKVEVFKKQYLEKQQKLPSIPPLDIKKCTRQHPSSSTLIKTKKEVPRLDRIEKATKNTLKKDEKDVFVLVKGRRVFDEHERKTPLFSLRRENKQKEERILPKQKQQKIELNEKKRTELKKEENTQPKIKYKFFYSSRDLMGDTGSMPGGSLGLFYVGPVYIVL</sequence>